<comment type="caution">
    <text evidence="5">The sequence shown here is derived from an EMBL/GenBank/DDBJ whole genome shotgun (WGS) entry which is preliminary data.</text>
</comment>
<reference evidence="5 6" key="1">
    <citation type="submission" date="2017-11" db="EMBL/GenBank/DDBJ databases">
        <title>Reclassification of Bisgaard taxon 7 as Conservatibacter flavescens gen. nov., sp. nov.</title>
        <authorList>
            <person name="Christensen H."/>
        </authorList>
    </citation>
    <scope>NUCLEOTIDE SEQUENCE [LARGE SCALE GENOMIC DNA]</scope>
    <source>
        <strain evidence="5 6">7_4</strain>
    </source>
</reference>
<dbReference type="RefSeq" id="WP_100289097.1">
    <property type="nucleotide sequence ID" value="NZ_PHHA01000019.1"/>
</dbReference>
<dbReference type="AlphaFoldDB" id="A0A2M8S1J8"/>
<evidence type="ECO:0000259" key="4">
    <source>
        <dbReference type="Pfam" id="PF08525"/>
    </source>
</evidence>
<proteinExistence type="predicted"/>
<dbReference type="Proteomes" id="UP000229329">
    <property type="component" value="Unassembled WGS sequence"/>
</dbReference>
<dbReference type="Pfam" id="PF08525">
    <property type="entry name" value="OapA_N"/>
    <property type="match status" value="1"/>
</dbReference>
<dbReference type="InterPro" id="IPR013731">
    <property type="entry name" value="OapA_N"/>
</dbReference>
<evidence type="ECO:0000313" key="6">
    <source>
        <dbReference type="Proteomes" id="UP000229329"/>
    </source>
</evidence>
<sequence>MDSEKRNPSDQPKQNELDLEFSQMEPITPKKIIEPKASLLDKAKGFIGSLNKKGEAMPNNTERKEPVFGDMSVGSSTHSDTAEPSLETSAPVQEPSHVEAESVHTQSTQDTTESQPMSPTQSSSNWKHPENWALLQKLPQKHRRLVVALAGAILLLLFFLWLKPESNTVDALQAQNSNNLPIEFQPLDQNEIQITEDPATDDISASDTGADSPSATPEQNAVNTSTTETHLAGMAGHIANSVSLASPQETTPVAAPVREVEKTPAQPQPQQAARPTPQPAKPAQTAQRPTERQNTAQRTERQEKAAAPKPAQTQPAQQPRTERKAAPVVEATPARTENRSTTASNTKTLTIQQGVSLMQVFRNHNLNISDVNAMTKANGAGNTLSSFKPGDKVQVSLNSNGRVTEMRLQDGTRFIRQADGTYIYRK</sequence>
<feature type="transmembrane region" description="Helical" evidence="2">
    <location>
        <begin position="145"/>
        <end position="162"/>
    </location>
</feature>
<evidence type="ECO:0000256" key="2">
    <source>
        <dbReference type="SAM" id="Phobius"/>
    </source>
</evidence>
<feature type="compositionally biased region" description="Polar residues" evidence="1">
    <location>
        <begin position="103"/>
        <end position="126"/>
    </location>
</feature>
<dbReference type="NCBIfam" id="NF033909">
    <property type="entry name" value="opacity_OapA"/>
    <property type="match status" value="1"/>
</dbReference>
<evidence type="ECO:0000256" key="1">
    <source>
        <dbReference type="SAM" id="MobiDB-lite"/>
    </source>
</evidence>
<dbReference type="InterPro" id="IPR007340">
    <property type="entry name" value="LysM_Opacity-associatedA"/>
</dbReference>
<name>A0A2M8S1J8_9PAST</name>
<dbReference type="Gene3D" id="3.10.450.350">
    <property type="match status" value="1"/>
</dbReference>
<gene>
    <name evidence="5" type="ORF">CVP05_08225</name>
</gene>
<evidence type="ECO:0000259" key="3">
    <source>
        <dbReference type="Pfam" id="PF04225"/>
    </source>
</evidence>
<feature type="domain" description="Opacity-associated protein A-like N-terminal" evidence="4">
    <location>
        <begin position="134"/>
        <end position="159"/>
    </location>
</feature>
<accession>A0A2M8S1J8</accession>
<feature type="compositionally biased region" description="Polar residues" evidence="1">
    <location>
        <begin position="203"/>
        <end position="225"/>
    </location>
</feature>
<feature type="compositionally biased region" description="Low complexity" evidence="1">
    <location>
        <begin position="263"/>
        <end position="288"/>
    </location>
</feature>
<feature type="compositionally biased region" description="Low complexity" evidence="1">
    <location>
        <begin position="307"/>
        <end position="319"/>
    </location>
</feature>
<feature type="region of interest" description="Disordered" evidence="1">
    <location>
        <begin position="1"/>
        <end position="29"/>
    </location>
</feature>
<feature type="region of interest" description="Disordered" evidence="1">
    <location>
        <begin position="49"/>
        <end position="127"/>
    </location>
</feature>
<dbReference type="OrthoDB" id="6398769at2"/>
<dbReference type="EMBL" id="PHHA01000019">
    <property type="protein sequence ID" value="PJG85005.1"/>
    <property type="molecule type" value="Genomic_DNA"/>
</dbReference>
<evidence type="ECO:0000313" key="5">
    <source>
        <dbReference type="EMBL" id="PJG85005.1"/>
    </source>
</evidence>
<feature type="domain" description="Opacity-associated protein A LysM-like" evidence="3">
    <location>
        <begin position="346"/>
        <end position="426"/>
    </location>
</feature>
<feature type="region of interest" description="Disordered" evidence="1">
    <location>
        <begin position="259"/>
        <end position="346"/>
    </location>
</feature>
<dbReference type="GO" id="GO:0042834">
    <property type="term" value="F:peptidoglycan binding"/>
    <property type="evidence" value="ECO:0007669"/>
    <property type="project" value="InterPro"/>
</dbReference>
<keyword evidence="2" id="KW-0472">Membrane</keyword>
<feature type="region of interest" description="Disordered" evidence="1">
    <location>
        <begin position="199"/>
        <end position="225"/>
    </location>
</feature>
<keyword evidence="2" id="KW-1133">Transmembrane helix</keyword>
<feature type="compositionally biased region" description="Basic and acidic residues" evidence="1">
    <location>
        <begin position="1"/>
        <end position="16"/>
    </location>
</feature>
<protein>
    <submittedName>
        <fullName evidence="5">OapA protein</fullName>
    </submittedName>
</protein>
<dbReference type="Pfam" id="PF04225">
    <property type="entry name" value="LysM_OapA"/>
    <property type="match status" value="1"/>
</dbReference>
<keyword evidence="2" id="KW-0812">Transmembrane</keyword>
<organism evidence="5 6">
    <name type="scientific">Conservatibacter flavescens</name>
    <dbReference type="NCBI Taxonomy" id="28161"/>
    <lineage>
        <taxon>Bacteria</taxon>
        <taxon>Pseudomonadati</taxon>
        <taxon>Pseudomonadota</taxon>
        <taxon>Gammaproteobacteria</taxon>
        <taxon>Pasteurellales</taxon>
        <taxon>Pasteurellaceae</taxon>
        <taxon>Conservatibacter</taxon>
    </lineage>
</organism>
<keyword evidence="6" id="KW-1185">Reference proteome</keyword>